<dbReference type="Proteomes" id="UP001519460">
    <property type="component" value="Unassembled WGS sequence"/>
</dbReference>
<dbReference type="Pfam" id="PF01753">
    <property type="entry name" value="zf-MYND"/>
    <property type="match status" value="1"/>
</dbReference>
<evidence type="ECO:0000259" key="5">
    <source>
        <dbReference type="PROSITE" id="PS50865"/>
    </source>
</evidence>
<dbReference type="PANTHER" id="PTHR12197">
    <property type="entry name" value="HISTONE-LYSINE N-METHYLTRANSFERASE SMYD"/>
    <property type="match status" value="1"/>
</dbReference>
<keyword evidence="7" id="KW-1185">Reference proteome</keyword>
<reference evidence="6 7" key="1">
    <citation type="journal article" date="2023" name="Sci. Data">
        <title>Genome assembly of the Korean intertidal mud-creeper Batillaria attramentaria.</title>
        <authorList>
            <person name="Patra A.K."/>
            <person name="Ho P.T."/>
            <person name="Jun S."/>
            <person name="Lee S.J."/>
            <person name="Kim Y."/>
            <person name="Won Y.J."/>
        </authorList>
    </citation>
    <scope>NUCLEOTIDE SEQUENCE [LARGE SCALE GENOMIC DNA]</scope>
    <source>
        <strain evidence="6">Wonlab-2016</strain>
    </source>
</reference>
<protein>
    <recommendedName>
        <fullName evidence="5">MYND-type domain-containing protein</fullName>
    </recommendedName>
</protein>
<dbReference type="InterPro" id="IPR011990">
    <property type="entry name" value="TPR-like_helical_dom_sf"/>
</dbReference>
<keyword evidence="1" id="KW-0479">Metal-binding</keyword>
<keyword evidence="3" id="KW-0862">Zinc</keyword>
<proteinExistence type="predicted"/>
<dbReference type="SUPFAM" id="SSF144232">
    <property type="entry name" value="HIT/MYND zinc finger-like"/>
    <property type="match status" value="1"/>
</dbReference>
<dbReference type="PROSITE" id="PS50865">
    <property type="entry name" value="ZF_MYND_2"/>
    <property type="match status" value="1"/>
</dbReference>
<dbReference type="Gene3D" id="6.10.140.2220">
    <property type="match status" value="1"/>
</dbReference>
<dbReference type="InterPro" id="IPR002893">
    <property type="entry name" value="Znf_MYND"/>
</dbReference>
<dbReference type="GO" id="GO:0008270">
    <property type="term" value="F:zinc ion binding"/>
    <property type="evidence" value="ECO:0007669"/>
    <property type="project" value="UniProtKB-KW"/>
</dbReference>
<dbReference type="InterPro" id="IPR050869">
    <property type="entry name" value="H3K4_H4K5_MeTrfase"/>
</dbReference>
<dbReference type="Gene3D" id="2.170.270.10">
    <property type="entry name" value="SET domain"/>
    <property type="match status" value="1"/>
</dbReference>
<feature type="domain" description="MYND-type" evidence="5">
    <location>
        <begin position="28"/>
        <end position="66"/>
    </location>
</feature>
<evidence type="ECO:0000256" key="2">
    <source>
        <dbReference type="ARBA" id="ARBA00022771"/>
    </source>
</evidence>
<dbReference type="Gene3D" id="1.25.40.10">
    <property type="entry name" value="Tetratricopeptide repeat domain"/>
    <property type="match status" value="1"/>
</dbReference>
<dbReference type="Gene3D" id="1.10.220.160">
    <property type="match status" value="1"/>
</dbReference>
<evidence type="ECO:0000256" key="4">
    <source>
        <dbReference type="PROSITE-ProRule" id="PRU00134"/>
    </source>
</evidence>
<evidence type="ECO:0000256" key="3">
    <source>
        <dbReference type="ARBA" id="ARBA00022833"/>
    </source>
</evidence>
<evidence type="ECO:0000313" key="7">
    <source>
        <dbReference type="Proteomes" id="UP001519460"/>
    </source>
</evidence>
<dbReference type="InterPro" id="IPR046341">
    <property type="entry name" value="SET_dom_sf"/>
</dbReference>
<accession>A0ABD0KWT6</accession>
<evidence type="ECO:0000256" key="1">
    <source>
        <dbReference type="ARBA" id="ARBA00022723"/>
    </source>
</evidence>
<dbReference type="SUPFAM" id="SSF82199">
    <property type="entry name" value="SET domain"/>
    <property type="match status" value="1"/>
</dbReference>
<keyword evidence="2 4" id="KW-0863">Zinc-finger</keyword>
<name>A0ABD0KWT6_9CAEN</name>
<evidence type="ECO:0000313" key="6">
    <source>
        <dbReference type="EMBL" id="KAK7491699.1"/>
    </source>
</evidence>
<gene>
    <name evidence="6" type="ORF">BaRGS_00017152</name>
</gene>
<sequence>MGWKRGDIVMKSEPYTHVLSNKLRITRCSYCLQRKEELKRCTACSLLRYCGRECQRKDGLFHRMSASVYQRVMPNTPTDSVLLMLRLFIKYMAGEHTKTVDGDPGLRTFQTLMSHTEEVKNDPDRCDVFSKICHTLTLLAGPELQLPTTAILLEIFGKMVINTFTIADEELQDIGSGVYLSPATLDHRCRPNAVMSFQGRSLYVRAVEDIPDGDTASVSDHVFLNYVDQLALSWERQKQLQQQYYFLCTCARCSDAALDELMTAENWSASCQAVVDNVEHLKTSGEDPHKLLSLCKECLARVEGRLSPYNVYRLRVLDRALDAAICCGLWEDALSYGVQTLQPYRKFYVEYSPNLALQLMRVGKLQLWLGHIEDARTNLSQAEKIIRVTHGSDFDLYRQLCELLHQCVTESQQLSQSPALLSK</sequence>
<dbReference type="EMBL" id="JACVVK020000112">
    <property type="protein sequence ID" value="KAK7491699.1"/>
    <property type="molecule type" value="Genomic_DNA"/>
</dbReference>
<organism evidence="6 7">
    <name type="scientific">Batillaria attramentaria</name>
    <dbReference type="NCBI Taxonomy" id="370345"/>
    <lineage>
        <taxon>Eukaryota</taxon>
        <taxon>Metazoa</taxon>
        <taxon>Spiralia</taxon>
        <taxon>Lophotrochozoa</taxon>
        <taxon>Mollusca</taxon>
        <taxon>Gastropoda</taxon>
        <taxon>Caenogastropoda</taxon>
        <taxon>Sorbeoconcha</taxon>
        <taxon>Cerithioidea</taxon>
        <taxon>Batillariidae</taxon>
        <taxon>Batillaria</taxon>
    </lineage>
</organism>
<dbReference type="PANTHER" id="PTHR12197:SF251">
    <property type="entry name" value="EG:BACR7C10.4 PROTEIN"/>
    <property type="match status" value="1"/>
</dbReference>
<comment type="caution">
    <text evidence="6">The sequence shown here is derived from an EMBL/GenBank/DDBJ whole genome shotgun (WGS) entry which is preliminary data.</text>
</comment>
<dbReference type="Gene3D" id="1.25.40.970">
    <property type="match status" value="1"/>
</dbReference>
<dbReference type="AlphaFoldDB" id="A0ABD0KWT6"/>